<proteinExistence type="inferred from homology"/>
<dbReference type="Pfam" id="PF00753">
    <property type="entry name" value="Lactamase_B"/>
    <property type="match status" value="1"/>
</dbReference>
<feature type="region of interest" description="Disordered" evidence="2">
    <location>
        <begin position="39"/>
        <end position="61"/>
    </location>
</feature>
<keyword evidence="5" id="KW-1185">Reference proteome</keyword>
<evidence type="ECO:0000256" key="1">
    <source>
        <dbReference type="ARBA" id="ARBA00005250"/>
    </source>
</evidence>
<reference evidence="4" key="1">
    <citation type="submission" date="2022-10" db="EMBL/GenBank/DDBJ databases">
        <title>Hoeflea sp. J2-29, isolated from marine algae.</title>
        <authorList>
            <person name="Kristyanto S."/>
            <person name="Kim J.M."/>
            <person name="Jeon C.O."/>
        </authorList>
    </citation>
    <scope>NUCLEOTIDE SEQUENCE</scope>
    <source>
        <strain evidence="4">J2-29</strain>
    </source>
</reference>
<dbReference type="InterPro" id="IPR050855">
    <property type="entry name" value="NDM-1-like"/>
</dbReference>
<comment type="caution">
    <text evidence="4">The sequence shown here is derived from an EMBL/GenBank/DDBJ whole genome shotgun (WGS) entry which is preliminary data.</text>
</comment>
<dbReference type="InterPro" id="IPR030829">
    <property type="entry name" value="SoxH-rel_PQQ_2"/>
</dbReference>
<dbReference type="PANTHER" id="PTHR42951">
    <property type="entry name" value="METALLO-BETA-LACTAMASE DOMAIN-CONTAINING"/>
    <property type="match status" value="1"/>
</dbReference>
<dbReference type="Proteomes" id="UP001081283">
    <property type="component" value="Unassembled WGS sequence"/>
</dbReference>
<feature type="domain" description="Metallo-beta-lactamase" evidence="3">
    <location>
        <begin position="97"/>
        <end position="281"/>
    </location>
</feature>
<dbReference type="NCBIfam" id="TIGR04559">
    <property type="entry name" value="SoxH_rel_PQQ_2"/>
    <property type="match status" value="1"/>
</dbReference>
<dbReference type="CDD" id="cd16282">
    <property type="entry name" value="metallo-hydrolase-like_MBL-fold"/>
    <property type="match status" value="1"/>
</dbReference>
<dbReference type="EMBL" id="JAOVZQ010000001">
    <property type="protein sequence ID" value="MCY0096483.1"/>
    <property type="molecule type" value="Genomic_DNA"/>
</dbReference>
<evidence type="ECO:0000313" key="5">
    <source>
        <dbReference type="Proteomes" id="UP001081283"/>
    </source>
</evidence>
<protein>
    <submittedName>
        <fullName evidence="4">Quinoprotein relay system zinc metallohydrolase 2</fullName>
    </submittedName>
</protein>
<gene>
    <name evidence="4" type="ORF">OEG82_21070</name>
</gene>
<sequence>MFEAIIGLCLLSDPALCRDMLVPGYEAGTRAACERLLADSQSQSIPRPDPGPKVRFSSGEPRCAPAGPVASFGEVAPGVFVHRGMISDAATGNAGDVSNVGFVIGESVVAVIDSGGSRQVAESIYRAVRRQTSLPIGYVILTHMHPDHVLGASVFAEAGARVIGHAGLPRALQDRQEAYLANFGRLIGAAGFLGTEVVLPDSVVDQTAELDLGNRVLALQAWPDAHSGTDLTVGDPRTGILFAGDLLFDEHAPALDGSALGWRDVLARLQALPYQKIVPGHGGPLLDWPQAAAPLQDYLDVLIDDTRAAIARGDTLGQAAETVAQSQSDHWALFELFNPRNATVAYTELEWE</sequence>
<dbReference type="InterPro" id="IPR036866">
    <property type="entry name" value="RibonucZ/Hydroxyglut_hydro"/>
</dbReference>
<dbReference type="Gene3D" id="3.60.15.10">
    <property type="entry name" value="Ribonuclease Z/Hydroxyacylglutathione hydrolase-like"/>
    <property type="match status" value="1"/>
</dbReference>
<dbReference type="PANTHER" id="PTHR42951:SF4">
    <property type="entry name" value="ACYL-COENZYME A THIOESTERASE MBLAC2"/>
    <property type="match status" value="1"/>
</dbReference>
<accession>A0ABT3YKW8</accession>
<evidence type="ECO:0000259" key="3">
    <source>
        <dbReference type="SMART" id="SM00849"/>
    </source>
</evidence>
<name>A0ABT3YKW8_9HYPH</name>
<dbReference type="RefSeq" id="WP_267614304.1">
    <property type="nucleotide sequence ID" value="NZ_JAOVZQ010000001.1"/>
</dbReference>
<organism evidence="4 5">
    <name type="scientific">Hoeflea ulvae</name>
    <dbReference type="NCBI Taxonomy" id="2983764"/>
    <lineage>
        <taxon>Bacteria</taxon>
        <taxon>Pseudomonadati</taxon>
        <taxon>Pseudomonadota</taxon>
        <taxon>Alphaproteobacteria</taxon>
        <taxon>Hyphomicrobiales</taxon>
        <taxon>Rhizobiaceae</taxon>
        <taxon>Hoeflea</taxon>
    </lineage>
</organism>
<dbReference type="SMART" id="SM00849">
    <property type="entry name" value="Lactamase_B"/>
    <property type="match status" value="1"/>
</dbReference>
<dbReference type="InterPro" id="IPR001279">
    <property type="entry name" value="Metallo-B-lactamas"/>
</dbReference>
<comment type="similarity">
    <text evidence="1">Belongs to the metallo-beta-lactamase superfamily. Class-B beta-lactamase family.</text>
</comment>
<evidence type="ECO:0000313" key="4">
    <source>
        <dbReference type="EMBL" id="MCY0096483.1"/>
    </source>
</evidence>
<dbReference type="SUPFAM" id="SSF56281">
    <property type="entry name" value="Metallo-hydrolase/oxidoreductase"/>
    <property type="match status" value="1"/>
</dbReference>
<evidence type="ECO:0000256" key="2">
    <source>
        <dbReference type="SAM" id="MobiDB-lite"/>
    </source>
</evidence>